<feature type="transmembrane region" description="Helical" evidence="9">
    <location>
        <begin position="181"/>
        <end position="200"/>
    </location>
</feature>
<keyword evidence="2" id="KW-0813">Transport</keyword>
<protein>
    <recommendedName>
        <fullName evidence="8">Mannose-P-dolichol utilization defect 1 protein homolog</fullName>
    </recommendedName>
</protein>
<evidence type="ECO:0000256" key="4">
    <source>
        <dbReference type="ARBA" id="ARBA00022737"/>
    </source>
</evidence>
<dbReference type="Proteomes" id="UP001652626">
    <property type="component" value="Chromosome 4"/>
</dbReference>
<dbReference type="InterPro" id="IPR006603">
    <property type="entry name" value="PQ-loop_rpt"/>
</dbReference>
<feature type="transmembrane region" description="Helical" evidence="9">
    <location>
        <begin position="43"/>
        <end position="62"/>
    </location>
</feature>
<gene>
    <name evidence="11" type="primary">LOC113394461</name>
</gene>
<evidence type="ECO:0000256" key="9">
    <source>
        <dbReference type="SAM" id="Phobius"/>
    </source>
</evidence>
<dbReference type="Pfam" id="PF04193">
    <property type="entry name" value="PQ-loop"/>
    <property type="match status" value="2"/>
</dbReference>
<evidence type="ECO:0000256" key="1">
    <source>
        <dbReference type="ARBA" id="ARBA00004141"/>
    </source>
</evidence>
<dbReference type="GeneID" id="113394461"/>
<name>A0A8B8HRU7_VANTA</name>
<dbReference type="PANTHER" id="PTHR12226">
    <property type="entry name" value="MANNOSE-P-DOLICHOL UTILIZATION DEFECT 1 LEC35 -RELATED"/>
    <property type="match status" value="1"/>
</dbReference>
<feature type="transmembrane region" description="Helical" evidence="9">
    <location>
        <begin position="102"/>
        <end position="119"/>
    </location>
</feature>
<evidence type="ECO:0000256" key="3">
    <source>
        <dbReference type="ARBA" id="ARBA00022692"/>
    </source>
</evidence>
<dbReference type="InterPro" id="IPR016817">
    <property type="entry name" value="MannP-dilichol_defect-1"/>
</dbReference>
<sequence>MAEFLKGLILSILSEKCYSEYFVKYNFLDEPCFKTTLSKGLGIGIIAGSILVKVPQILKILGSKSAEGINIYGVSLELFAITANFAYSYVMNFPFSAWGEGTFLAIQTAAIASLVLHYGGAPAKAIMFLTTYVGLVSILVSGYTPKDILWMMQAINVPIIVIAKSIQILTNYKNGSTGQLSAVTCLLLFGGSIARIFTSIQETGDFIIIVTYCVSTIANGALVLQLFWYWNVVNKTAKNKNKKKRT</sequence>
<dbReference type="OrthoDB" id="271506at2759"/>
<dbReference type="PANTHER" id="PTHR12226:SF2">
    <property type="entry name" value="MANNOSE-P-DOLICHOL UTILIZATION DEFECT 1 PROTEIN"/>
    <property type="match status" value="1"/>
</dbReference>
<comment type="similarity">
    <text evidence="7 8">Belongs to the MPDU1 (TC 2.A.43.3) family.</text>
</comment>
<dbReference type="GO" id="GO:0016020">
    <property type="term" value="C:membrane"/>
    <property type="evidence" value="ECO:0007669"/>
    <property type="project" value="UniProtKB-SubCell"/>
</dbReference>
<feature type="transmembrane region" description="Helical" evidence="9">
    <location>
        <begin position="126"/>
        <end position="144"/>
    </location>
</feature>
<dbReference type="GO" id="GO:0009312">
    <property type="term" value="P:oligosaccharide biosynthetic process"/>
    <property type="evidence" value="ECO:0007669"/>
    <property type="project" value="TreeGrafter"/>
</dbReference>
<dbReference type="PIRSF" id="PIRSF023381">
    <property type="entry name" value="MannP-dilichol_defect-1p"/>
    <property type="match status" value="1"/>
</dbReference>
<reference evidence="11" key="1">
    <citation type="submission" date="2025-08" db="UniProtKB">
        <authorList>
            <consortium name="RefSeq"/>
        </authorList>
    </citation>
    <scope>IDENTIFICATION</scope>
    <source>
        <tissue evidence="11">Whole body</tissue>
    </source>
</reference>
<keyword evidence="4" id="KW-0677">Repeat</keyword>
<evidence type="ECO:0000313" key="11">
    <source>
        <dbReference type="RefSeq" id="XP_026487564.2"/>
    </source>
</evidence>
<evidence type="ECO:0000256" key="6">
    <source>
        <dbReference type="ARBA" id="ARBA00023136"/>
    </source>
</evidence>
<accession>A0A8B8HRU7</accession>
<evidence type="ECO:0000256" key="7">
    <source>
        <dbReference type="ARBA" id="ARBA00038475"/>
    </source>
</evidence>
<dbReference type="AlphaFoldDB" id="A0A8B8HRU7"/>
<evidence type="ECO:0000256" key="8">
    <source>
        <dbReference type="PIRNR" id="PIRNR023381"/>
    </source>
</evidence>
<keyword evidence="5 8" id="KW-1133">Transmembrane helix</keyword>
<dbReference type="Gene3D" id="1.20.1280.290">
    <property type="match status" value="2"/>
</dbReference>
<feature type="transmembrane region" description="Helical" evidence="9">
    <location>
        <begin position="206"/>
        <end position="230"/>
    </location>
</feature>
<dbReference type="SMART" id="SM00679">
    <property type="entry name" value="CTNS"/>
    <property type="match status" value="2"/>
</dbReference>
<comment type="subcellular location">
    <subcellularLocation>
        <location evidence="1 8">Membrane</location>
        <topology evidence="1 8">Multi-pass membrane protein</topology>
    </subcellularLocation>
</comment>
<dbReference type="RefSeq" id="XP_026487564.2">
    <property type="nucleotide sequence ID" value="XM_026631779.2"/>
</dbReference>
<evidence type="ECO:0000256" key="5">
    <source>
        <dbReference type="ARBA" id="ARBA00022989"/>
    </source>
</evidence>
<keyword evidence="10" id="KW-1185">Reference proteome</keyword>
<organism evidence="10 11">
    <name type="scientific">Vanessa tameamea</name>
    <name type="common">Kamehameha butterfly</name>
    <dbReference type="NCBI Taxonomy" id="334116"/>
    <lineage>
        <taxon>Eukaryota</taxon>
        <taxon>Metazoa</taxon>
        <taxon>Ecdysozoa</taxon>
        <taxon>Arthropoda</taxon>
        <taxon>Hexapoda</taxon>
        <taxon>Insecta</taxon>
        <taxon>Pterygota</taxon>
        <taxon>Neoptera</taxon>
        <taxon>Endopterygota</taxon>
        <taxon>Lepidoptera</taxon>
        <taxon>Glossata</taxon>
        <taxon>Ditrysia</taxon>
        <taxon>Papilionoidea</taxon>
        <taxon>Nymphalidae</taxon>
        <taxon>Nymphalinae</taxon>
        <taxon>Vanessa</taxon>
    </lineage>
</organism>
<keyword evidence="6 8" id="KW-0472">Membrane</keyword>
<evidence type="ECO:0000256" key="2">
    <source>
        <dbReference type="ARBA" id="ARBA00022448"/>
    </source>
</evidence>
<keyword evidence="3 8" id="KW-0812">Transmembrane</keyword>
<dbReference type="OMA" id="LQVLYYW"/>
<proteinExistence type="inferred from homology"/>
<evidence type="ECO:0000313" key="10">
    <source>
        <dbReference type="Proteomes" id="UP001652626"/>
    </source>
</evidence>
<feature type="transmembrane region" description="Helical" evidence="9">
    <location>
        <begin position="150"/>
        <end position="169"/>
    </location>
</feature>
<feature type="transmembrane region" description="Helical" evidence="9">
    <location>
        <begin position="69"/>
        <end position="90"/>
    </location>
</feature>